<keyword evidence="1" id="KW-0472">Membrane</keyword>
<dbReference type="RefSeq" id="YP_010112721.1">
    <property type="nucleotide sequence ID" value="NC_055894.1"/>
</dbReference>
<feature type="transmembrane region" description="Helical" evidence="1">
    <location>
        <begin position="72"/>
        <end position="90"/>
    </location>
</feature>
<reference evidence="2 3" key="1">
    <citation type="submission" date="2020-07" db="EMBL/GenBank/DDBJ databases">
        <title>Taxonomic proposal: Crassvirales, a new order of highly abundant and diverse bacterial viruses.</title>
        <authorList>
            <person name="Shkoporov A.N."/>
            <person name="Stockdale S.R."/>
            <person name="Guerin E."/>
            <person name="Ross R.P."/>
            <person name="Hill C."/>
        </authorList>
    </citation>
    <scope>NUCLEOTIDE SEQUENCE [LARGE SCALE GENOMIC DNA]</scope>
</reference>
<evidence type="ECO:0000313" key="2">
    <source>
        <dbReference type="EMBL" id="QOR57269.1"/>
    </source>
</evidence>
<protein>
    <recommendedName>
        <fullName evidence="4">Holin</fullName>
    </recommendedName>
</protein>
<dbReference type="EMBL" id="MT774401">
    <property type="protein sequence ID" value="QOR57269.1"/>
    <property type="molecule type" value="Genomic_DNA"/>
</dbReference>
<keyword evidence="1" id="KW-0812">Transmembrane</keyword>
<dbReference type="Proteomes" id="UP000593734">
    <property type="component" value="Segment"/>
</dbReference>
<proteinExistence type="predicted"/>
<keyword evidence="1" id="KW-1133">Transmembrane helix</keyword>
<evidence type="ECO:0008006" key="4">
    <source>
        <dbReference type="Google" id="ProtNLM"/>
    </source>
</evidence>
<keyword evidence="3" id="KW-1185">Reference proteome</keyword>
<dbReference type="KEGG" id="vg:65131201"/>
<evidence type="ECO:0000256" key="1">
    <source>
        <dbReference type="SAM" id="Phobius"/>
    </source>
</evidence>
<dbReference type="GeneID" id="65131201"/>
<evidence type="ECO:0000313" key="3">
    <source>
        <dbReference type="Proteomes" id="UP000593734"/>
    </source>
</evidence>
<name>A0A7M1RU91_9CAUD</name>
<organism evidence="2 3">
    <name type="scientific">uncultured phage cr6_1</name>
    <dbReference type="NCBI Taxonomy" id="2772085"/>
    <lineage>
        <taxon>Viruses</taxon>
        <taxon>Duplodnaviria</taxon>
        <taxon>Heunggongvirae</taxon>
        <taxon>Uroviricota</taxon>
        <taxon>Caudoviricetes</taxon>
        <taxon>Crassvirales</taxon>
        <taxon>Suoliviridae</taxon>
        <taxon>Bearivirinae</taxon>
        <taxon>Afonbuvirus</taxon>
        <taxon>Afonbuvirus faecalis</taxon>
    </lineage>
</organism>
<accession>A0A7M1RU91</accession>
<sequence length="172" mass="19149">MNLARRIFANGYQSIVGWLTGIATILAPAAPLIGVSFLFIILDLIYGYKVCRQVTNNSYFESSKFWSTIEKLGFAAIMIAGFTLLDKFIFMTYADLVLAKVAAGAVCFAEIISLLESRKALKPNSLVTRLFTKIIKSKAEKYLDVDITDILEEQNTITNDTNTDKSSKKINK</sequence>